<dbReference type="GO" id="GO:0062054">
    <property type="term" value="F:fluoride channel activity"/>
    <property type="evidence" value="ECO:0007669"/>
    <property type="project" value="UniProtKB-UniRule"/>
</dbReference>
<keyword evidence="10" id="KW-0479">Metal-binding</keyword>
<feature type="transmembrane region" description="Helical" evidence="10">
    <location>
        <begin position="58"/>
        <end position="80"/>
    </location>
</feature>
<dbReference type="RefSeq" id="WP_011245720.1">
    <property type="nucleotide sequence ID" value="NZ_CP012475.1"/>
</dbReference>
<evidence type="ECO:0000256" key="3">
    <source>
        <dbReference type="ARBA" id="ARBA00022692"/>
    </source>
</evidence>
<protein>
    <recommendedName>
        <fullName evidence="10">Fluoride-specific ion channel FluC</fullName>
    </recommendedName>
</protein>
<evidence type="ECO:0000256" key="8">
    <source>
        <dbReference type="ARBA" id="ARBA00035585"/>
    </source>
</evidence>
<feature type="binding site" evidence="10">
    <location>
        <position position="67"/>
    </location>
    <ligand>
        <name>Na(+)</name>
        <dbReference type="ChEBI" id="CHEBI:29101"/>
        <note>structural</note>
    </ligand>
</feature>
<keyword evidence="2 10" id="KW-1003">Cell membrane</keyword>
<keyword evidence="6 10" id="KW-0407">Ion channel</keyword>
<dbReference type="Pfam" id="PF02537">
    <property type="entry name" value="CRCB"/>
    <property type="match status" value="1"/>
</dbReference>
<comment type="function">
    <text evidence="9 10">Fluoride-specific ion channel. Important for reducing fluoride concentration in the cell, thus reducing its toxicity.</text>
</comment>
<evidence type="ECO:0000256" key="4">
    <source>
        <dbReference type="ARBA" id="ARBA00022989"/>
    </source>
</evidence>
<feature type="transmembrane region" description="Helical" evidence="10">
    <location>
        <begin position="92"/>
        <end position="112"/>
    </location>
</feature>
<dbReference type="GO" id="GO:0046872">
    <property type="term" value="F:metal ion binding"/>
    <property type="evidence" value="ECO:0007669"/>
    <property type="project" value="UniProtKB-KW"/>
</dbReference>
<comment type="catalytic activity">
    <reaction evidence="8">
        <text>fluoride(in) = fluoride(out)</text>
        <dbReference type="Rhea" id="RHEA:76159"/>
        <dbReference type="ChEBI" id="CHEBI:17051"/>
    </reaction>
    <physiologicalReaction direction="left-to-right" evidence="8">
        <dbReference type="Rhea" id="RHEA:76160"/>
    </physiologicalReaction>
</comment>
<accession>A0A268NWV0</accession>
<evidence type="ECO:0000256" key="7">
    <source>
        <dbReference type="ARBA" id="ARBA00035120"/>
    </source>
</evidence>
<dbReference type="GO" id="GO:0140114">
    <property type="term" value="P:cellular detoxification of fluoride"/>
    <property type="evidence" value="ECO:0007669"/>
    <property type="project" value="UniProtKB-UniRule"/>
</dbReference>
<comment type="caution">
    <text evidence="11">The sequence shown here is derived from an EMBL/GenBank/DDBJ whole genome shotgun (WGS) entry which is preliminary data.</text>
</comment>
<evidence type="ECO:0000313" key="11">
    <source>
        <dbReference type="EMBL" id="PAE87966.1"/>
    </source>
</evidence>
<evidence type="ECO:0000313" key="12">
    <source>
        <dbReference type="Proteomes" id="UP000216207"/>
    </source>
</evidence>
<name>A0A268NWV0_SHOCL</name>
<dbReference type="AlphaFoldDB" id="A0A268NWV0"/>
<keyword evidence="5 10" id="KW-0472">Membrane</keyword>
<keyword evidence="4 10" id="KW-1133">Transmembrane helix</keyword>
<sequence length="114" mass="12668">MMYVIIGGAVGACLRFAVSECWLKFGKNAQLMTAVFVINISGCAMLGWILAKPLPEGIELLFISMLGGFTTFSTFCMEALELWRLKKRKQAMIYLVISIVGSLFGFLFGWNVRA</sequence>
<evidence type="ECO:0000256" key="1">
    <source>
        <dbReference type="ARBA" id="ARBA00004651"/>
    </source>
</evidence>
<comment type="activity regulation">
    <text evidence="10">Na(+) is not transported, but it plays an essential structural role and its presence is essential for fluoride channel function.</text>
</comment>
<comment type="similarity">
    <text evidence="7 10">Belongs to the fluoride channel Fluc/FEX (TC 1.A.43) family.</text>
</comment>
<comment type="subcellular location">
    <subcellularLocation>
        <location evidence="1 10">Cell membrane</location>
        <topology evidence="1 10">Multi-pass membrane protein</topology>
    </subcellularLocation>
</comment>
<dbReference type="Proteomes" id="UP000216207">
    <property type="component" value="Unassembled WGS sequence"/>
</dbReference>
<evidence type="ECO:0000256" key="9">
    <source>
        <dbReference type="ARBA" id="ARBA00049940"/>
    </source>
</evidence>
<evidence type="ECO:0000256" key="2">
    <source>
        <dbReference type="ARBA" id="ARBA00022475"/>
    </source>
</evidence>
<feature type="transmembrane region" description="Helical" evidence="10">
    <location>
        <begin position="29"/>
        <end position="51"/>
    </location>
</feature>
<dbReference type="HAMAP" id="MF_00454">
    <property type="entry name" value="FluC"/>
    <property type="match status" value="1"/>
</dbReference>
<dbReference type="GO" id="GO:0005886">
    <property type="term" value="C:plasma membrane"/>
    <property type="evidence" value="ECO:0007669"/>
    <property type="project" value="UniProtKB-SubCell"/>
</dbReference>
<evidence type="ECO:0000256" key="5">
    <source>
        <dbReference type="ARBA" id="ARBA00023136"/>
    </source>
</evidence>
<evidence type="ECO:0000256" key="6">
    <source>
        <dbReference type="ARBA" id="ARBA00023303"/>
    </source>
</evidence>
<dbReference type="InterPro" id="IPR003691">
    <property type="entry name" value="FluC"/>
</dbReference>
<dbReference type="EMBL" id="NPCC01000024">
    <property type="protein sequence ID" value="PAE87966.1"/>
    <property type="molecule type" value="Genomic_DNA"/>
</dbReference>
<feature type="binding site" evidence="10">
    <location>
        <position position="70"/>
    </location>
    <ligand>
        <name>Na(+)</name>
        <dbReference type="ChEBI" id="CHEBI:29101"/>
        <note>structural</note>
    </ligand>
</feature>
<keyword evidence="3 10" id="KW-0812">Transmembrane</keyword>
<proteinExistence type="inferred from homology"/>
<keyword evidence="10" id="KW-0406">Ion transport</keyword>
<keyword evidence="10" id="KW-0915">Sodium</keyword>
<organism evidence="11 12">
    <name type="scientific">Shouchella clausii</name>
    <name type="common">Alkalihalobacillus clausii</name>
    <dbReference type="NCBI Taxonomy" id="79880"/>
    <lineage>
        <taxon>Bacteria</taxon>
        <taxon>Bacillati</taxon>
        <taxon>Bacillota</taxon>
        <taxon>Bacilli</taxon>
        <taxon>Bacillales</taxon>
        <taxon>Bacillaceae</taxon>
        <taxon>Shouchella</taxon>
    </lineage>
</organism>
<keyword evidence="10" id="KW-0813">Transport</keyword>
<dbReference type="SMR" id="A0A268NWV0"/>
<gene>
    <name evidence="10" type="primary">fluC</name>
    <name evidence="10" type="synonym">crcB</name>
    <name evidence="11" type="ORF">CHH72_15350</name>
</gene>
<evidence type="ECO:0000256" key="10">
    <source>
        <dbReference type="HAMAP-Rule" id="MF_00454"/>
    </source>
</evidence>
<dbReference type="PANTHER" id="PTHR28259:SF1">
    <property type="entry name" value="FLUORIDE EXPORT PROTEIN 1-RELATED"/>
    <property type="match status" value="1"/>
</dbReference>
<dbReference type="PANTHER" id="PTHR28259">
    <property type="entry name" value="FLUORIDE EXPORT PROTEIN 1-RELATED"/>
    <property type="match status" value="1"/>
</dbReference>
<reference evidence="11 12" key="1">
    <citation type="submission" date="2017-07" db="EMBL/GenBank/DDBJ databases">
        <title>Isolation and whole genome analysis of endospore-forming bacteria from heroin.</title>
        <authorList>
            <person name="Kalinowski J."/>
            <person name="Ahrens B."/>
            <person name="Al-Dilaimi A."/>
            <person name="Winkler A."/>
            <person name="Wibberg D."/>
            <person name="Schleenbecker U."/>
            <person name="Ruckert C."/>
            <person name="Wolfel R."/>
            <person name="Grass G."/>
        </authorList>
    </citation>
    <scope>NUCLEOTIDE SEQUENCE [LARGE SCALE GENOMIC DNA]</scope>
    <source>
        <strain evidence="11 12">7539</strain>
    </source>
</reference>